<protein>
    <submittedName>
        <fullName evidence="2">Uncharacterized protein</fullName>
    </submittedName>
</protein>
<evidence type="ECO:0000313" key="2">
    <source>
        <dbReference type="EMBL" id="PND39948.1"/>
    </source>
</evidence>
<accession>A0A2N8L2L8</accession>
<dbReference type="Proteomes" id="UP000235916">
    <property type="component" value="Unassembled WGS sequence"/>
</dbReference>
<name>A0A2N8L2L8_9BURK</name>
<proteinExistence type="predicted"/>
<evidence type="ECO:0000256" key="1">
    <source>
        <dbReference type="SAM" id="MobiDB-lite"/>
    </source>
</evidence>
<keyword evidence="3" id="KW-1185">Reference proteome</keyword>
<feature type="region of interest" description="Disordered" evidence="1">
    <location>
        <begin position="236"/>
        <end position="265"/>
    </location>
</feature>
<gene>
    <name evidence="2" type="ORF">C1O66_00645</name>
</gene>
<evidence type="ECO:0000313" key="3">
    <source>
        <dbReference type="Proteomes" id="UP000235916"/>
    </source>
</evidence>
<dbReference type="OrthoDB" id="7058820at2"/>
<dbReference type="EMBL" id="POSP01000001">
    <property type="protein sequence ID" value="PND39948.1"/>
    <property type="molecule type" value="Genomic_DNA"/>
</dbReference>
<sequence>MKVWRSGGWPYRDPLEIDLLAGGWVELRCPPGGHETLQLTPAGIAALAASRQRGQRALSLHDRLACRMSEQLMRQDGRIVWRELSLRAQVQAEASSPLRASSTPLFGEDLLDAPREAAPKQPWRMARPDLFSVRNTSVAAYLQPVVHEIKASRADLQSDLRHAAKRESYQWLCSACYYVFPAGVAEPEELPPEFGVWVLHGEVETGRLELLRPARYQPCELPFAVWMALAKATPDRLEGESPQAHLGEPGMQPEADLPGDPGSPA</sequence>
<comment type="caution">
    <text evidence="2">The sequence shown here is derived from an EMBL/GenBank/DDBJ whole genome shotgun (WGS) entry which is preliminary data.</text>
</comment>
<reference evidence="2 3" key="1">
    <citation type="submission" date="2018-01" db="EMBL/GenBank/DDBJ databases">
        <title>Draft genome sequence of Paucibacter aquatile CR182 isolated from freshwater of the Nakdong River.</title>
        <authorList>
            <person name="Choi A."/>
            <person name="Chung E.J."/>
        </authorList>
    </citation>
    <scope>NUCLEOTIDE SEQUENCE [LARGE SCALE GENOMIC DNA]</scope>
    <source>
        <strain evidence="2 3">CR182</strain>
    </source>
</reference>
<organism evidence="2 3">
    <name type="scientific">Kinneretia aquatilis</name>
    <dbReference type="NCBI Taxonomy" id="2070761"/>
    <lineage>
        <taxon>Bacteria</taxon>
        <taxon>Pseudomonadati</taxon>
        <taxon>Pseudomonadota</taxon>
        <taxon>Betaproteobacteria</taxon>
        <taxon>Burkholderiales</taxon>
        <taxon>Sphaerotilaceae</taxon>
        <taxon>Roseateles</taxon>
    </lineage>
</organism>
<dbReference type="AlphaFoldDB" id="A0A2N8L2L8"/>
<dbReference type="RefSeq" id="WP_102766082.1">
    <property type="nucleotide sequence ID" value="NZ_POSP01000001.1"/>
</dbReference>